<dbReference type="PANTHER" id="PTHR30086">
    <property type="entry name" value="ARGININE EXPORTER PROTEIN ARGO"/>
    <property type="match status" value="1"/>
</dbReference>
<gene>
    <name evidence="7" type="ORF">Xedl_01729</name>
</gene>
<dbReference type="InterPro" id="IPR001123">
    <property type="entry name" value="LeuE-type"/>
</dbReference>
<comment type="subcellular location">
    <subcellularLocation>
        <location evidence="1">Cell membrane</location>
        <topology evidence="1">Multi-pass membrane protein</topology>
    </subcellularLocation>
</comment>
<reference evidence="7 8" key="1">
    <citation type="submission" date="2016-09" db="EMBL/GenBank/DDBJ databases">
        <title>Xenorhabdus thuongxuanensis sp. nov. and Xenorhabdus eapokensis sp. nov., isolated from Steinernema species.</title>
        <authorList>
            <person name="Kaempfer P."/>
            <person name="Tobias N.J."/>
            <person name="Phan Ke L."/>
            <person name="Bode H.B."/>
            <person name="Glaeser S.P."/>
        </authorList>
    </citation>
    <scope>NUCLEOTIDE SEQUENCE [LARGE SCALE GENOMIC DNA]</scope>
    <source>
        <strain evidence="7 8">DL20</strain>
    </source>
</reference>
<feature type="transmembrane region" description="Helical" evidence="6">
    <location>
        <begin position="69"/>
        <end position="86"/>
    </location>
</feature>
<dbReference type="Proteomes" id="UP000186268">
    <property type="component" value="Unassembled WGS sequence"/>
</dbReference>
<feature type="transmembrane region" description="Helical" evidence="6">
    <location>
        <begin position="182"/>
        <end position="200"/>
    </location>
</feature>
<keyword evidence="4 6" id="KW-1133">Transmembrane helix</keyword>
<dbReference type="RefSeq" id="WP_074023401.1">
    <property type="nucleotide sequence ID" value="NZ_CAWNAG010000202.1"/>
</dbReference>
<dbReference type="AlphaFoldDB" id="A0A1Q5TT98"/>
<feature type="transmembrane region" description="Helical" evidence="6">
    <location>
        <begin position="38"/>
        <end position="62"/>
    </location>
</feature>
<evidence type="ECO:0000256" key="1">
    <source>
        <dbReference type="ARBA" id="ARBA00004651"/>
    </source>
</evidence>
<feature type="transmembrane region" description="Helical" evidence="6">
    <location>
        <begin position="146"/>
        <end position="167"/>
    </location>
</feature>
<comment type="caution">
    <text evidence="7">The sequence shown here is derived from an EMBL/GenBank/DDBJ whole genome shotgun (WGS) entry which is preliminary data.</text>
</comment>
<organism evidence="7 8">
    <name type="scientific">Xenorhabdus eapokensis</name>
    <dbReference type="NCBI Taxonomy" id="1873482"/>
    <lineage>
        <taxon>Bacteria</taxon>
        <taxon>Pseudomonadati</taxon>
        <taxon>Pseudomonadota</taxon>
        <taxon>Gammaproteobacteria</taxon>
        <taxon>Enterobacterales</taxon>
        <taxon>Morganellaceae</taxon>
        <taxon>Xenorhabdus</taxon>
    </lineage>
</organism>
<name>A0A1Q5TT98_9GAMM</name>
<keyword evidence="3 6" id="KW-0812">Transmembrane</keyword>
<dbReference type="OrthoDB" id="581870at2"/>
<keyword evidence="5 6" id="KW-0472">Membrane</keyword>
<keyword evidence="8" id="KW-1185">Reference proteome</keyword>
<evidence type="ECO:0000256" key="3">
    <source>
        <dbReference type="ARBA" id="ARBA00022692"/>
    </source>
</evidence>
<dbReference type="PIRSF" id="PIRSF006324">
    <property type="entry name" value="LeuE"/>
    <property type="match status" value="1"/>
</dbReference>
<keyword evidence="2" id="KW-1003">Cell membrane</keyword>
<dbReference type="GO" id="GO:0015171">
    <property type="term" value="F:amino acid transmembrane transporter activity"/>
    <property type="evidence" value="ECO:0007669"/>
    <property type="project" value="TreeGrafter"/>
</dbReference>
<proteinExistence type="predicted"/>
<evidence type="ECO:0000256" key="2">
    <source>
        <dbReference type="ARBA" id="ARBA00022475"/>
    </source>
</evidence>
<evidence type="ECO:0000313" key="8">
    <source>
        <dbReference type="Proteomes" id="UP000186268"/>
    </source>
</evidence>
<evidence type="ECO:0000313" key="7">
    <source>
        <dbReference type="EMBL" id="OKP03448.1"/>
    </source>
</evidence>
<dbReference type="GO" id="GO:0005886">
    <property type="term" value="C:plasma membrane"/>
    <property type="evidence" value="ECO:0007669"/>
    <property type="project" value="UniProtKB-SubCell"/>
</dbReference>
<sequence>MIELFAIATVTILAVISPGADFAMITRNSLIYGRKSGIYSSLGISTGVLVHVFYTLIGIGVLISQTPSLFSIIRIVGALYLIYIGYNTFISKNTAFDNSEKSEIIGNFDSFKNGFFTNALNPKTTLFVLSVYTQIVSSSTPLYIQILYGIFMSFSHLIWFSFVAYFLSSNRLREKLLNKQKAINMVIGIALAIIGLWLMISQLI</sequence>
<evidence type="ECO:0000256" key="6">
    <source>
        <dbReference type="SAM" id="Phobius"/>
    </source>
</evidence>
<evidence type="ECO:0000256" key="4">
    <source>
        <dbReference type="ARBA" id="ARBA00022989"/>
    </source>
</evidence>
<protein>
    <submittedName>
        <fullName evidence="7">Lysine transporter LysE</fullName>
    </submittedName>
</protein>
<dbReference type="PANTHER" id="PTHR30086:SF21">
    <property type="entry name" value="TRANSPORT PROTEIN"/>
    <property type="match status" value="1"/>
</dbReference>
<accession>A0A1Q5TT98</accession>
<dbReference type="Pfam" id="PF01810">
    <property type="entry name" value="LysE"/>
    <property type="match status" value="1"/>
</dbReference>
<dbReference type="EMBL" id="MKGQ01000009">
    <property type="protein sequence ID" value="OKP03448.1"/>
    <property type="molecule type" value="Genomic_DNA"/>
</dbReference>
<evidence type="ECO:0000256" key="5">
    <source>
        <dbReference type="ARBA" id="ARBA00023136"/>
    </source>
</evidence>